<dbReference type="InterPro" id="IPR015813">
    <property type="entry name" value="Pyrv/PenolPyrv_kinase-like_dom"/>
</dbReference>
<evidence type="ECO:0000256" key="8">
    <source>
        <dbReference type="ARBA" id="ARBA00022597"/>
    </source>
</evidence>
<dbReference type="InterPro" id="IPR006318">
    <property type="entry name" value="PTS_EI-like"/>
</dbReference>
<dbReference type="Pfam" id="PF02896">
    <property type="entry name" value="PEP-utilizers_C"/>
    <property type="match status" value="1"/>
</dbReference>
<protein>
    <recommendedName>
        <fullName evidence="5">phosphoenolpyruvate--protein phosphotransferase</fullName>
        <ecNumber evidence="5">2.7.3.9</ecNumber>
    </recommendedName>
</protein>
<dbReference type="SUPFAM" id="SSF51621">
    <property type="entry name" value="Phosphoenolpyruvate/pyruvate domain"/>
    <property type="match status" value="1"/>
</dbReference>
<sequence length="755" mass="83515">MPLTAAASAREILTGLHAVMAARGNAQSKLDRVVDLIADKMASEVCSIYLLRDGKLELFATHGLRKEAVHVTRLAMSEGLVGTIAAEGRILNLAEAADHPAFAYRPETGEERFHSFAGVPIVRLESPIGVLAVQHAEPRRYADVEIEALQTVAMVLSEMIAAARLVDGARRGRLRSAGPLRLSGLKLVAGMAKGEAVFHEPRVVVEHTVAEDIEAERERVYGAFRKMREQIDNMAKEAEFGTAGEHQEILETYRMFAYDEGWSRRINEAIDSGLTAEAAIERVQQRTRARMLEIDDALLQERMHDLEDLSNRLLRIVSGRMGTAAQTGLQRDTVLIARNLGPAELLEYDRRRLKAVLLEEGSLTSHMVIVARAMGVPVIGRLNDIRHSVEEGEAILVDGDNGSIIIRPNRALLSGFEHRMALSQKRRAEFAAGRSLPAKTKDGLRVSVMVNAGLAEDAAALGMTGADGIGLFRTEFQFLISATLPGRERQHRLYSKVLDAAKDKPVVFRTVDIGGDKALPYLSDVHDEAENPAMGWRALRLSLERSTLMKAQARALIEASGGKVLRVMFPMVSEPWEYEEARALFEEQVEWARHAHRKIPKQIEFGAMLEVPSLAEMLDQLLPRVDFLSIGTNDLTQFLFAADRSEPRLAQRYDWLSPAILRYLKRVLDLCRAHDVPARICGEMAGRPLEAMALIGVGAENFSITPAGVGPVKAMIRSLDASAVRSRVEQLLARPPKDMRRALNDWARRHSVTIG</sequence>
<keyword evidence="12" id="KW-0418">Kinase</keyword>
<dbReference type="InterPro" id="IPR008731">
    <property type="entry name" value="PTS_EIN"/>
</dbReference>
<dbReference type="Pfam" id="PF01590">
    <property type="entry name" value="GAF"/>
    <property type="match status" value="1"/>
</dbReference>
<gene>
    <name evidence="15" type="primary">ptsP</name>
    <name evidence="15" type="ORF">LZ538_07680</name>
</gene>
<evidence type="ECO:0000256" key="5">
    <source>
        <dbReference type="ARBA" id="ARBA00012232"/>
    </source>
</evidence>
<keyword evidence="10" id="KW-0598">Phosphotransferase system</keyword>
<dbReference type="PRINTS" id="PR01736">
    <property type="entry name" value="PHPHTRNFRASE"/>
</dbReference>
<dbReference type="PANTHER" id="PTHR46244:SF6">
    <property type="entry name" value="PHOSPHOENOLPYRUVATE-PROTEIN PHOSPHOTRANSFERASE"/>
    <property type="match status" value="1"/>
</dbReference>
<evidence type="ECO:0000256" key="1">
    <source>
        <dbReference type="ARBA" id="ARBA00000683"/>
    </source>
</evidence>
<keyword evidence="9 15" id="KW-0808">Transferase</keyword>
<dbReference type="InterPro" id="IPR040442">
    <property type="entry name" value="Pyrv_kinase-like_dom_sf"/>
</dbReference>
<dbReference type="Gene3D" id="3.20.20.60">
    <property type="entry name" value="Phosphoenolpyruvate-binding domains"/>
    <property type="match status" value="1"/>
</dbReference>
<dbReference type="GO" id="GO:0008965">
    <property type="term" value="F:phosphoenolpyruvate-protein phosphotransferase activity"/>
    <property type="evidence" value="ECO:0007669"/>
    <property type="project" value="UniProtKB-EC"/>
</dbReference>
<evidence type="ECO:0000256" key="6">
    <source>
        <dbReference type="ARBA" id="ARBA00022448"/>
    </source>
</evidence>
<evidence type="ECO:0000259" key="14">
    <source>
        <dbReference type="SMART" id="SM00065"/>
    </source>
</evidence>
<dbReference type="Pfam" id="PF00391">
    <property type="entry name" value="PEP-utilizers"/>
    <property type="match status" value="1"/>
</dbReference>
<dbReference type="InterPro" id="IPR000121">
    <property type="entry name" value="PEP_util_C"/>
</dbReference>
<dbReference type="InterPro" id="IPR050499">
    <property type="entry name" value="PEP-utilizing_PTS_enzyme"/>
</dbReference>
<dbReference type="InterPro" id="IPR003018">
    <property type="entry name" value="GAF"/>
</dbReference>
<comment type="cofactor">
    <cofactor evidence="2">
        <name>Mg(2+)</name>
        <dbReference type="ChEBI" id="CHEBI:18420"/>
    </cofactor>
</comment>
<evidence type="ECO:0000256" key="3">
    <source>
        <dbReference type="ARBA" id="ARBA00004496"/>
    </source>
</evidence>
<keyword evidence="6" id="KW-0813">Transport</keyword>
<comment type="catalytic activity">
    <reaction evidence="1">
        <text>L-histidyl-[protein] + phosphoenolpyruvate = N(pros)-phospho-L-histidyl-[protein] + pyruvate</text>
        <dbReference type="Rhea" id="RHEA:23880"/>
        <dbReference type="Rhea" id="RHEA-COMP:9745"/>
        <dbReference type="Rhea" id="RHEA-COMP:9746"/>
        <dbReference type="ChEBI" id="CHEBI:15361"/>
        <dbReference type="ChEBI" id="CHEBI:29979"/>
        <dbReference type="ChEBI" id="CHEBI:58702"/>
        <dbReference type="ChEBI" id="CHEBI:64837"/>
        <dbReference type="EC" id="2.7.3.9"/>
    </reaction>
</comment>
<dbReference type="EC" id="2.7.3.9" evidence="5"/>
<evidence type="ECO:0000313" key="16">
    <source>
        <dbReference type="Proteomes" id="UP001165342"/>
    </source>
</evidence>
<dbReference type="Gene3D" id="1.10.274.10">
    <property type="entry name" value="PtsI, HPr-binding domain"/>
    <property type="match status" value="1"/>
</dbReference>
<dbReference type="SUPFAM" id="SSF52009">
    <property type="entry name" value="Phosphohistidine domain"/>
    <property type="match status" value="1"/>
</dbReference>
<dbReference type="InterPro" id="IPR023151">
    <property type="entry name" value="PEP_util_CS"/>
</dbReference>
<dbReference type="Gene3D" id="3.30.450.40">
    <property type="match status" value="1"/>
</dbReference>
<proteinExistence type="inferred from homology"/>
<reference evidence="15" key="1">
    <citation type="submission" date="2022-05" db="EMBL/GenBank/DDBJ databases">
        <authorList>
            <person name="Jo J.-H."/>
            <person name="Im W.-T."/>
        </authorList>
    </citation>
    <scope>NUCLEOTIDE SEQUENCE</scope>
    <source>
        <strain evidence="15">SE220</strain>
    </source>
</reference>
<evidence type="ECO:0000256" key="7">
    <source>
        <dbReference type="ARBA" id="ARBA00022490"/>
    </source>
</evidence>
<dbReference type="Proteomes" id="UP001165342">
    <property type="component" value="Unassembled WGS sequence"/>
</dbReference>
<dbReference type="NCBIfam" id="TIGR01417">
    <property type="entry name" value="PTS_I_fam"/>
    <property type="match status" value="1"/>
</dbReference>
<dbReference type="InterPro" id="IPR036618">
    <property type="entry name" value="PtsI_HPr-bd_sf"/>
</dbReference>
<comment type="caution">
    <text evidence="15">The sequence shown here is derived from an EMBL/GenBank/DDBJ whole genome shotgun (WGS) entry which is preliminary data.</text>
</comment>
<feature type="domain" description="GAF" evidence="14">
    <location>
        <begin position="25"/>
        <end position="170"/>
    </location>
</feature>
<dbReference type="EMBL" id="JAMGBE010000002">
    <property type="protein sequence ID" value="MCL6729936.1"/>
    <property type="molecule type" value="Genomic_DNA"/>
</dbReference>
<accession>A0ABT0S2W1</accession>
<evidence type="ECO:0000256" key="9">
    <source>
        <dbReference type="ARBA" id="ARBA00022679"/>
    </source>
</evidence>
<keyword evidence="16" id="KW-1185">Reference proteome</keyword>
<dbReference type="RefSeq" id="WP_249831401.1">
    <property type="nucleotide sequence ID" value="NZ_JAMGBE010000002.1"/>
</dbReference>
<dbReference type="InterPro" id="IPR008279">
    <property type="entry name" value="PEP-util_enz_mobile_dom"/>
</dbReference>
<comment type="subcellular location">
    <subcellularLocation>
        <location evidence="3">Cytoplasm</location>
    </subcellularLocation>
</comment>
<evidence type="ECO:0000313" key="15">
    <source>
        <dbReference type="EMBL" id="MCL6729936.1"/>
    </source>
</evidence>
<dbReference type="SUPFAM" id="SSF47831">
    <property type="entry name" value="Enzyme I of the PEP:sugar phosphotransferase system HPr-binding (sub)domain"/>
    <property type="match status" value="1"/>
</dbReference>
<evidence type="ECO:0000256" key="2">
    <source>
        <dbReference type="ARBA" id="ARBA00001946"/>
    </source>
</evidence>
<dbReference type="SMART" id="SM00065">
    <property type="entry name" value="GAF"/>
    <property type="match status" value="1"/>
</dbReference>
<evidence type="ECO:0000256" key="10">
    <source>
        <dbReference type="ARBA" id="ARBA00022683"/>
    </source>
</evidence>
<keyword evidence="13" id="KW-0460">Magnesium</keyword>
<evidence type="ECO:0000256" key="12">
    <source>
        <dbReference type="ARBA" id="ARBA00022777"/>
    </source>
</evidence>
<dbReference type="InterPro" id="IPR029016">
    <property type="entry name" value="GAF-like_dom_sf"/>
</dbReference>
<evidence type="ECO:0000256" key="13">
    <source>
        <dbReference type="ARBA" id="ARBA00022842"/>
    </source>
</evidence>
<dbReference type="Pfam" id="PF05524">
    <property type="entry name" value="PEP-utilisers_N"/>
    <property type="match status" value="1"/>
</dbReference>
<dbReference type="Gene3D" id="3.50.30.10">
    <property type="entry name" value="Phosphohistidine domain"/>
    <property type="match status" value="1"/>
</dbReference>
<evidence type="ECO:0000256" key="4">
    <source>
        <dbReference type="ARBA" id="ARBA00007837"/>
    </source>
</evidence>
<organism evidence="15 16">
    <name type="scientific">Sphingomonas hankyongi</name>
    <dbReference type="NCBI Taxonomy" id="2908209"/>
    <lineage>
        <taxon>Bacteria</taxon>
        <taxon>Pseudomonadati</taxon>
        <taxon>Pseudomonadota</taxon>
        <taxon>Alphaproteobacteria</taxon>
        <taxon>Sphingomonadales</taxon>
        <taxon>Sphingomonadaceae</taxon>
        <taxon>Sphingomonas</taxon>
    </lineage>
</organism>
<dbReference type="SUPFAM" id="SSF55781">
    <property type="entry name" value="GAF domain-like"/>
    <property type="match status" value="1"/>
</dbReference>
<evidence type="ECO:0000256" key="11">
    <source>
        <dbReference type="ARBA" id="ARBA00022723"/>
    </source>
</evidence>
<dbReference type="PANTHER" id="PTHR46244">
    <property type="entry name" value="PHOSPHOENOLPYRUVATE-PROTEIN PHOSPHOTRANSFERASE"/>
    <property type="match status" value="1"/>
</dbReference>
<keyword evidence="11" id="KW-0479">Metal-binding</keyword>
<name>A0ABT0S2W1_9SPHN</name>
<comment type="similarity">
    <text evidence="4">Belongs to the PEP-utilizing enzyme family.</text>
</comment>
<dbReference type="PROSITE" id="PS00742">
    <property type="entry name" value="PEP_ENZYMES_2"/>
    <property type="match status" value="1"/>
</dbReference>
<keyword evidence="7" id="KW-0963">Cytoplasm</keyword>
<keyword evidence="8" id="KW-0762">Sugar transport</keyword>
<dbReference type="InterPro" id="IPR036637">
    <property type="entry name" value="Phosphohistidine_dom_sf"/>
</dbReference>